<evidence type="ECO:0000256" key="1">
    <source>
        <dbReference type="SAM" id="MobiDB-lite"/>
    </source>
</evidence>
<organism evidence="2 3">
    <name type="scientific">Malikia spinosa</name>
    <dbReference type="NCBI Taxonomy" id="86180"/>
    <lineage>
        <taxon>Bacteria</taxon>
        <taxon>Pseudomonadati</taxon>
        <taxon>Pseudomonadota</taxon>
        <taxon>Betaproteobacteria</taxon>
        <taxon>Burkholderiales</taxon>
        <taxon>Comamonadaceae</taxon>
        <taxon>Malikia</taxon>
    </lineage>
</organism>
<sequence>MTILTLATGRQDRRDYQGFSAHASYFSKSGQQKSVKYAINVRSKPRPAGPVLAPAPGLSTRADSNRVAREID</sequence>
<proteinExistence type="predicted"/>
<dbReference type="AlphaFoldDB" id="A0A7C9IYV2"/>
<feature type="compositionally biased region" description="Basic and acidic residues" evidence="1">
    <location>
        <begin position="63"/>
        <end position="72"/>
    </location>
</feature>
<gene>
    <name evidence="2" type="ORF">F5985_14025</name>
</gene>
<dbReference type="RefSeq" id="WP_161125869.1">
    <property type="nucleotide sequence ID" value="NZ_DAIPCI010000007.1"/>
</dbReference>
<dbReference type="Proteomes" id="UP000481947">
    <property type="component" value="Unassembled WGS sequence"/>
</dbReference>
<accession>A0A7C9IYV2</accession>
<evidence type="ECO:0000313" key="3">
    <source>
        <dbReference type="Proteomes" id="UP000481947"/>
    </source>
</evidence>
<dbReference type="EMBL" id="VYSB01000016">
    <property type="protein sequence ID" value="MYZ53214.1"/>
    <property type="molecule type" value="Genomic_DNA"/>
</dbReference>
<name>A0A7C9IYV2_9BURK</name>
<evidence type="ECO:0000313" key="2">
    <source>
        <dbReference type="EMBL" id="MYZ53214.1"/>
    </source>
</evidence>
<feature type="compositionally biased region" description="Low complexity" evidence="1">
    <location>
        <begin position="49"/>
        <end position="58"/>
    </location>
</feature>
<reference evidence="2 3" key="1">
    <citation type="submission" date="2019-09" db="EMBL/GenBank/DDBJ databases">
        <title>Identification of Malikia spinosa a prominent benzene-, toluene-, and ethylbenzene-degrading bacterium: enrichment, isolation and whole genome sequencing.</title>
        <authorList>
            <person name="Tancsics A."/>
            <person name="Revesz F."/>
            <person name="Kriszt B."/>
        </authorList>
    </citation>
    <scope>NUCLEOTIDE SEQUENCE [LARGE SCALE GENOMIC DNA]</scope>
    <source>
        <strain evidence="2 3">AB6</strain>
    </source>
</reference>
<comment type="caution">
    <text evidence="2">The sequence shown here is derived from an EMBL/GenBank/DDBJ whole genome shotgun (WGS) entry which is preliminary data.</text>
</comment>
<feature type="region of interest" description="Disordered" evidence="1">
    <location>
        <begin position="46"/>
        <end position="72"/>
    </location>
</feature>
<protein>
    <submittedName>
        <fullName evidence="2">Uncharacterized protein</fullName>
    </submittedName>
</protein>